<keyword evidence="3" id="KW-1185">Reference proteome</keyword>
<protein>
    <submittedName>
        <fullName evidence="2">GNAT family N-acetyltransferase</fullName>
    </submittedName>
</protein>
<dbReference type="SUPFAM" id="SSF55729">
    <property type="entry name" value="Acyl-CoA N-acyltransferases (Nat)"/>
    <property type="match status" value="1"/>
</dbReference>
<evidence type="ECO:0000313" key="3">
    <source>
        <dbReference type="Proteomes" id="UP000430692"/>
    </source>
</evidence>
<reference evidence="2 3" key="1">
    <citation type="submission" date="2019-12" db="EMBL/GenBank/DDBJ databases">
        <title>Whole-genome analyses of novel actinobacteria.</title>
        <authorList>
            <person name="Sahin N."/>
            <person name="Saygin H."/>
        </authorList>
    </citation>
    <scope>NUCLEOTIDE SEQUENCE [LARGE SCALE GENOMIC DNA]</scope>
    <source>
        <strain evidence="2 3">KC615</strain>
    </source>
</reference>
<proteinExistence type="predicted"/>
<dbReference type="InterPro" id="IPR051908">
    <property type="entry name" value="Ribosomal_N-acetyltransferase"/>
</dbReference>
<name>A0A6I4VMA7_9BACL</name>
<dbReference type="EMBL" id="WUUL01000002">
    <property type="protein sequence ID" value="MXQ52769.1"/>
    <property type="molecule type" value="Genomic_DNA"/>
</dbReference>
<accession>A0A6I4VMA7</accession>
<dbReference type="GO" id="GO:0008999">
    <property type="term" value="F:protein-N-terminal-alanine acetyltransferase activity"/>
    <property type="evidence" value="ECO:0007669"/>
    <property type="project" value="TreeGrafter"/>
</dbReference>
<dbReference type="Gene3D" id="3.40.630.30">
    <property type="match status" value="1"/>
</dbReference>
<gene>
    <name evidence="2" type="ORF">GSM42_03295</name>
</gene>
<organism evidence="2 3">
    <name type="scientific">Shimazuella alba</name>
    <dbReference type="NCBI Taxonomy" id="2690964"/>
    <lineage>
        <taxon>Bacteria</taxon>
        <taxon>Bacillati</taxon>
        <taxon>Bacillota</taxon>
        <taxon>Bacilli</taxon>
        <taxon>Bacillales</taxon>
        <taxon>Thermoactinomycetaceae</taxon>
        <taxon>Shimazuella</taxon>
    </lineage>
</organism>
<dbReference type="AlphaFoldDB" id="A0A6I4VMA7"/>
<evidence type="ECO:0000259" key="1">
    <source>
        <dbReference type="PROSITE" id="PS51186"/>
    </source>
</evidence>
<evidence type="ECO:0000313" key="2">
    <source>
        <dbReference type="EMBL" id="MXQ52769.1"/>
    </source>
</evidence>
<dbReference type="Pfam" id="PF00583">
    <property type="entry name" value="Acetyltransf_1"/>
    <property type="match status" value="1"/>
</dbReference>
<dbReference type="InterPro" id="IPR016181">
    <property type="entry name" value="Acyl_CoA_acyltransferase"/>
</dbReference>
<feature type="domain" description="N-acetyltransferase" evidence="1">
    <location>
        <begin position="25"/>
        <end position="187"/>
    </location>
</feature>
<dbReference type="CDD" id="cd04301">
    <property type="entry name" value="NAT_SF"/>
    <property type="match status" value="1"/>
</dbReference>
<keyword evidence="2" id="KW-0808">Transferase</keyword>
<dbReference type="PANTHER" id="PTHR43441:SF2">
    <property type="entry name" value="FAMILY ACETYLTRANSFERASE, PUTATIVE (AFU_ORTHOLOGUE AFUA_7G00850)-RELATED"/>
    <property type="match status" value="1"/>
</dbReference>
<dbReference type="GO" id="GO:1990189">
    <property type="term" value="F:protein N-terminal-serine acetyltransferase activity"/>
    <property type="evidence" value="ECO:0007669"/>
    <property type="project" value="TreeGrafter"/>
</dbReference>
<dbReference type="Proteomes" id="UP000430692">
    <property type="component" value="Unassembled WGS sequence"/>
</dbReference>
<dbReference type="PANTHER" id="PTHR43441">
    <property type="entry name" value="RIBOSOMAL-PROTEIN-SERINE ACETYLTRANSFERASE"/>
    <property type="match status" value="1"/>
</dbReference>
<dbReference type="PROSITE" id="PS51186">
    <property type="entry name" value="GNAT"/>
    <property type="match status" value="1"/>
</dbReference>
<sequence length="196" mass="22396">MNKLKLPTGKQFLNGELVLHTNNGYTLIPYSLNRVNDFYGSLGHSKLWYPYYRGNAVIDSIARAKDHLERRIDECQNGNRFPWMIADENDQIVGMISLMDISSFHNHATISRIAVSPDFQKKGIACAAIHAVMKWAFEEAGFHRLEADVSMKNHASRRCFEKLGFAREGVRKEDMWCADGWHDMAIYGMTEGMFTG</sequence>
<comment type="caution">
    <text evidence="2">The sequence shown here is derived from an EMBL/GenBank/DDBJ whole genome shotgun (WGS) entry which is preliminary data.</text>
</comment>
<dbReference type="InterPro" id="IPR000182">
    <property type="entry name" value="GNAT_dom"/>
</dbReference>
<dbReference type="RefSeq" id="WP_160799997.1">
    <property type="nucleotide sequence ID" value="NZ_WUUL01000002.1"/>
</dbReference>